<dbReference type="EMBL" id="CP112887">
    <property type="protein sequence ID" value="WBW63000.1"/>
    <property type="molecule type" value="Genomic_DNA"/>
</dbReference>
<evidence type="ECO:0000313" key="3">
    <source>
        <dbReference type="Proteomes" id="UP001210130"/>
    </source>
</evidence>
<evidence type="ECO:0000256" key="1">
    <source>
        <dbReference type="SAM" id="Phobius"/>
    </source>
</evidence>
<keyword evidence="1" id="KW-1133">Transmembrane helix</keyword>
<reference evidence="2 3" key="1">
    <citation type="journal article" date="2023" name="Microbiol. Resour. Announc.">
        <title>Complete Genome Sequence of the First Colistin-Resistant Raoultella electrica Strain.</title>
        <authorList>
            <person name="Aldeia C."/>
            <person name="Campos-Madueno E.I."/>
            <person name="Sendi P."/>
            <person name="Endimiani A."/>
        </authorList>
    </citation>
    <scope>NUCLEOTIDE SEQUENCE [LARGE SCALE GENOMIC DNA]</scope>
    <source>
        <strain evidence="2 3">S2-IND-01-C</strain>
    </source>
</reference>
<dbReference type="RefSeq" id="WP_131050455.1">
    <property type="nucleotide sequence ID" value="NZ_CP041247.1"/>
</dbReference>
<keyword evidence="3" id="KW-1185">Reference proteome</keyword>
<sequence>MRTSRILKVLLPVLAIATAAVSIYSLWNKNRLDEFSCVASFSQHYENENIDVSLRFMFNGKAGVVSINGRAQSDAKKVFNRKISFSMRRHQYIYYLTSEKNLKFPDDNVDDGWLSQYEPDFFVYPDKSLHIRINQQKSGNYLFMISVLPTYICNIAD</sequence>
<feature type="transmembrane region" description="Helical" evidence="1">
    <location>
        <begin position="7"/>
        <end position="27"/>
    </location>
</feature>
<organism evidence="2 3">
    <name type="scientific">Klebsiella electrica</name>
    <dbReference type="NCBI Taxonomy" id="1259973"/>
    <lineage>
        <taxon>Bacteria</taxon>
        <taxon>Pseudomonadati</taxon>
        <taxon>Pseudomonadota</taxon>
        <taxon>Gammaproteobacteria</taxon>
        <taxon>Enterobacterales</taxon>
        <taxon>Enterobacteriaceae</taxon>
        <taxon>Klebsiella/Raoultella group</taxon>
        <taxon>Klebsiella</taxon>
    </lineage>
</organism>
<gene>
    <name evidence="2" type="ORF">OR613_08885</name>
</gene>
<dbReference type="Proteomes" id="UP001210130">
    <property type="component" value="Chromosome"/>
</dbReference>
<dbReference type="AlphaFoldDB" id="A0AAJ5QYX9"/>
<proteinExistence type="predicted"/>
<protein>
    <submittedName>
        <fullName evidence="2">Uncharacterized protein</fullName>
    </submittedName>
</protein>
<evidence type="ECO:0000313" key="2">
    <source>
        <dbReference type="EMBL" id="WBW63000.1"/>
    </source>
</evidence>
<keyword evidence="1" id="KW-0812">Transmembrane</keyword>
<keyword evidence="1" id="KW-0472">Membrane</keyword>
<accession>A0AAJ5QYX9</accession>
<name>A0AAJ5QYX9_9ENTR</name>